<proteinExistence type="predicted"/>
<dbReference type="Proteomes" id="UP000526184">
    <property type="component" value="Unassembled WGS sequence"/>
</dbReference>
<accession>A0A7Z0T8M5</accession>
<dbReference type="Pfam" id="PF01381">
    <property type="entry name" value="HTH_3"/>
    <property type="match status" value="1"/>
</dbReference>
<dbReference type="RefSeq" id="WP_180136185.1">
    <property type="nucleotide sequence ID" value="NZ_JABMKT010000021.1"/>
</dbReference>
<dbReference type="PROSITE" id="PS50943">
    <property type="entry name" value="HTH_CROC1"/>
    <property type="match status" value="1"/>
</dbReference>
<dbReference type="SMART" id="SM00530">
    <property type="entry name" value="HTH_XRE"/>
    <property type="match status" value="1"/>
</dbReference>
<dbReference type="GO" id="GO:0003677">
    <property type="term" value="F:DNA binding"/>
    <property type="evidence" value="ECO:0007669"/>
    <property type="project" value="InterPro"/>
</dbReference>
<feature type="domain" description="HTH cro/C1-type" evidence="1">
    <location>
        <begin position="8"/>
        <end position="62"/>
    </location>
</feature>
<dbReference type="EMBL" id="JABMKT010000021">
    <property type="protein sequence ID" value="NYV28099.1"/>
    <property type="molecule type" value="Genomic_DNA"/>
</dbReference>
<dbReference type="SUPFAM" id="SSF47413">
    <property type="entry name" value="lambda repressor-like DNA-binding domains"/>
    <property type="match status" value="1"/>
</dbReference>
<comment type="caution">
    <text evidence="2">The sequence shown here is derived from an EMBL/GenBank/DDBJ whole genome shotgun (WGS) entry which is preliminary data.</text>
</comment>
<name>A0A7Z0T8M5_9FUSO</name>
<organism evidence="2 3">
    <name type="scientific">Streptobacillus felis</name>
    <dbReference type="NCBI Taxonomy" id="1384509"/>
    <lineage>
        <taxon>Bacteria</taxon>
        <taxon>Fusobacteriati</taxon>
        <taxon>Fusobacteriota</taxon>
        <taxon>Fusobacteriia</taxon>
        <taxon>Fusobacteriales</taxon>
        <taxon>Leptotrichiaceae</taxon>
        <taxon>Streptobacillus</taxon>
    </lineage>
</organism>
<evidence type="ECO:0000259" key="1">
    <source>
        <dbReference type="PROSITE" id="PS50943"/>
    </source>
</evidence>
<evidence type="ECO:0000313" key="2">
    <source>
        <dbReference type="EMBL" id="NYV28099.1"/>
    </source>
</evidence>
<sequence length="210" mass="24701">MITTGEIITKYLNEKNINQYFLARAIEVTPQYVNGIVRNKRSISENVLNKIAKFLRITSNDIELIKKYEIFRKTGLIKNNSLEIKIKGLYTENGYIHEIKEGIISLDNLGEKYLNTFIVEVLSYNLKNVSYGDMLIIKEINEDFLNQYNKYLLINIDDVIDFCKIEKIDEKFLVTYLDKNKSKKIFKNNKKINIIGTIIGKYSLWKDEYE</sequence>
<protein>
    <submittedName>
        <fullName evidence="2">Helix-turn-helix transcriptional regulator</fullName>
    </submittedName>
</protein>
<keyword evidence="3" id="KW-1185">Reference proteome</keyword>
<dbReference type="InterPro" id="IPR010982">
    <property type="entry name" value="Lambda_DNA-bd_dom_sf"/>
</dbReference>
<evidence type="ECO:0000313" key="3">
    <source>
        <dbReference type="Proteomes" id="UP000526184"/>
    </source>
</evidence>
<reference evidence="2 3" key="1">
    <citation type="submission" date="2020-05" db="EMBL/GenBank/DDBJ databases">
        <title>Streptobacillus felis strain LHL191014123.</title>
        <authorList>
            <person name="Fawzy A."/>
            <person name="Rau J."/>
            <person name="Risse K."/>
            <person name="Schauerte N."/>
            <person name="Geiger C."/>
            <person name="Blom J."/>
            <person name="Imirzalioglu C."/>
            <person name="Falgenhauer J."/>
            <person name="Bach A."/>
            <person name="Herden C."/>
            <person name="Eisenberg T."/>
        </authorList>
    </citation>
    <scope>NUCLEOTIDE SEQUENCE [LARGE SCALE GENOMIC DNA]</scope>
    <source>
        <strain evidence="2 3">LHL191014123</strain>
    </source>
</reference>
<dbReference type="CDD" id="cd00093">
    <property type="entry name" value="HTH_XRE"/>
    <property type="match status" value="1"/>
</dbReference>
<dbReference type="AlphaFoldDB" id="A0A7Z0T8M5"/>
<dbReference type="Gene3D" id="1.10.260.40">
    <property type="entry name" value="lambda repressor-like DNA-binding domains"/>
    <property type="match status" value="1"/>
</dbReference>
<dbReference type="InterPro" id="IPR001387">
    <property type="entry name" value="Cro/C1-type_HTH"/>
</dbReference>
<gene>
    <name evidence="2" type="ORF">HP397_04630</name>
</gene>